<gene>
    <name evidence="4" type="ORF">ACFPJ5_15355</name>
</gene>
<organism evidence="4 5">
    <name type="scientific">Salinirubrum litoreum</name>
    <dbReference type="NCBI Taxonomy" id="1126234"/>
    <lineage>
        <taxon>Archaea</taxon>
        <taxon>Methanobacteriati</taxon>
        <taxon>Methanobacteriota</taxon>
        <taxon>Stenosarchaea group</taxon>
        <taxon>Halobacteria</taxon>
        <taxon>Halobacteriales</taxon>
        <taxon>Haloferacaceae</taxon>
        <taxon>Salinirubrum</taxon>
    </lineage>
</organism>
<name>A0ABD5REK0_9EURY</name>
<evidence type="ECO:0000313" key="5">
    <source>
        <dbReference type="Proteomes" id="UP001596201"/>
    </source>
</evidence>
<dbReference type="Proteomes" id="UP001596201">
    <property type="component" value="Unassembled WGS sequence"/>
</dbReference>
<proteinExistence type="predicted"/>
<dbReference type="PANTHER" id="PTHR41286">
    <property type="entry name" value="HNH NUCLEASE YAJD-RELATED"/>
    <property type="match status" value="1"/>
</dbReference>
<dbReference type="GO" id="GO:0016787">
    <property type="term" value="F:hydrolase activity"/>
    <property type="evidence" value="ECO:0007669"/>
    <property type="project" value="UniProtKB-KW"/>
</dbReference>
<dbReference type="Pfam" id="PF01844">
    <property type="entry name" value="HNH"/>
    <property type="match status" value="1"/>
</dbReference>
<dbReference type="EMBL" id="JBHSKX010000002">
    <property type="protein sequence ID" value="MFC5368305.1"/>
    <property type="molecule type" value="Genomic_DNA"/>
</dbReference>
<dbReference type="Pfam" id="PF18780">
    <property type="entry name" value="HNH_repeat"/>
    <property type="match status" value="5"/>
</dbReference>
<dbReference type="PANTHER" id="PTHR41286:SF1">
    <property type="entry name" value="HNH NUCLEASE YAJD-RELATED"/>
    <property type="match status" value="1"/>
</dbReference>
<keyword evidence="1" id="KW-0540">Nuclease</keyword>
<protein>
    <submittedName>
        <fullName evidence="4">Homing endonuclease associated repeat-containing protein</fullName>
    </submittedName>
</protein>
<dbReference type="SMART" id="SM00507">
    <property type="entry name" value="HNHc"/>
    <property type="match status" value="1"/>
</dbReference>
<comment type="caution">
    <text evidence="4">The sequence shown here is derived from an EMBL/GenBank/DDBJ whole genome shotgun (WGS) entry which is preliminary data.</text>
</comment>
<dbReference type="CDD" id="cd00085">
    <property type="entry name" value="HNHc"/>
    <property type="match status" value="1"/>
</dbReference>
<keyword evidence="4" id="KW-0255">Endonuclease</keyword>
<dbReference type="Gene3D" id="1.10.30.50">
    <property type="match status" value="1"/>
</dbReference>
<dbReference type="RefSeq" id="WP_227230576.1">
    <property type="nucleotide sequence ID" value="NZ_JAJCVJ010000002.1"/>
</dbReference>
<dbReference type="InterPro" id="IPR041025">
    <property type="entry name" value="HNH_repeat"/>
</dbReference>
<evidence type="ECO:0000313" key="4">
    <source>
        <dbReference type="EMBL" id="MFC5368305.1"/>
    </source>
</evidence>
<keyword evidence="2" id="KW-0378">Hydrolase</keyword>
<dbReference type="AlphaFoldDB" id="A0ABD5REK0"/>
<evidence type="ECO:0000259" key="3">
    <source>
        <dbReference type="SMART" id="SM00507"/>
    </source>
</evidence>
<keyword evidence="5" id="KW-1185">Reference proteome</keyword>
<feature type="domain" description="HNH nuclease" evidence="3">
    <location>
        <begin position="322"/>
        <end position="385"/>
    </location>
</feature>
<reference evidence="4 5" key="1">
    <citation type="journal article" date="2019" name="Int. J. Syst. Evol. Microbiol.">
        <title>The Global Catalogue of Microorganisms (GCM) 10K type strain sequencing project: providing services to taxonomists for standard genome sequencing and annotation.</title>
        <authorList>
            <consortium name="The Broad Institute Genomics Platform"/>
            <consortium name="The Broad Institute Genome Sequencing Center for Infectious Disease"/>
            <person name="Wu L."/>
            <person name="Ma J."/>
        </authorList>
    </citation>
    <scope>NUCLEOTIDE SEQUENCE [LARGE SCALE GENOMIC DNA]</scope>
    <source>
        <strain evidence="4 5">CGMCC 1.12237</strain>
    </source>
</reference>
<evidence type="ECO:0000256" key="1">
    <source>
        <dbReference type="ARBA" id="ARBA00022722"/>
    </source>
</evidence>
<sequence length="393" mass="45057">MTDELDAETLLDALIELAEELGETPTRTQMNEFGRYSHAPYYRVFGSWNDALRAAGLTTNHENDVAREALVAELRRLDDELDRLPRFDDMEEYGEYSGYTYLRRFGSWSEAKEAAGLAGERRTSRRITESELVDALLELAEVLGRAPTQVEMNELGEFSQRPYYRVWGSWADALEAAGLDANHRNDISNAKLIAELRRLDDELGHAPREEDMREDGVFSVQPYITAFGSWTAAWDAAGLEYRTRYPASVSREALIDAIHSLADELGYVPSREDMIRDGAYSRTPFEYVFGSWSAALEAAGFRPYRITDTDSEYVYYGSDWPAQRERALDRDEWQCQRCGMTNAEHLTEYGSSLHVHHIRKLVTFEDSEEANRLENLQTVCRDCHAKVERRSHE</sequence>
<accession>A0ABD5REK0</accession>
<dbReference type="GO" id="GO:0004519">
    <property type="term" value="F:endonuclease activity"/>
    <property type="evidence" value="ECO:0007669"/>
    <property type="project" value="UniProtKB-KW"/>
</dbReference>
<evidence type="ECO:0000256" key="2">
    <source>
        <dbReference type="ARBA" id="ARBA00022801"/>
    </source>
</evidence>
<dbReference type="InterPro" id="IPR003615">
    <property type="entry name" value="HNH_nuc"/>
</dbReference>
<dbReference type="InterPro" id="IPR002711">
    <property type="entry name" value="HNH"/>
</dbReference>